<feature type="region of interest" description="Disordered" evidence="1">
    <location>
        <begin position="659"/>
        <end position="682"/>
    </location>
</feature>
<feature type="compositionally biased region" description="Acidic residues" evidence="1">
    <location>
        <begin position="149"/>
        <end position="160"/>
    </location>
</feature>
<feature type="compositionally biased region" description="Basic and acidic residues" evidence="1">
    <location>
        <begin position="64"/>
        <end position="76"/>
    </location>
</feature>
<organism evidence="2 3">
    <name type="scientific">Armillaria borealis</name>
    <dbReference type="NCBI Taxonomy" id="47425"/>
    <lineage>
        <taxon>Eukaryota</taxon>
        <taxon>Fungi</taxon>
        <taxon>Dikarya</taxon>
        <taxon>Basidiomycota</taxon>
        <taxon>Agaricomycotina</taxon>
        <taxon>Agaricomycetes</taxon>
        <taxon>Agaricomycetidae</taxon>
        <taxon>Agaricales</taxon>
        <taxon>Marasmiineae</taxon>
        <taxon>Physalacriaceae</taxon>
        <taxon>Armillaria</taxon>
    </lineage>
</organism>
<feature type="region of interest" description="Disordered" evidence="1">
    <location>
        <begin position="120"/>
        <end position="235"/>
    </location>
</feature>
<feature type="compositionally biased region" description="Basic and acidic residues" evidence="1">
    <location>
        <begin position="267"/>
        <end position="277"/>
    </location>
</feature>
<feature type="compositionally biased region" description="Polar residues" evidence="1">
    <location>
        <begin position="1"/>
        <end position="10"/>
    </location>
</feature>
<feature type="compositionally biased region" description="Basic and acidic residues" evidence="1">
    <location>
        <begin position="182"/>
        <end position="207"/>
    </location>
</feature>
<evidence type="ECO:0000256" key="1">
    <source>
        <dbReference type="SAM" id="MobiDB-lite"/>
    </source>
</evidence>
<feature type="compositionally biased region" description="Basic residues" evidence="1">
    <location>
        <begin position="249"/>
        <end position="266"/>
    </location>
</feature>
<accession>A0AA39M605</accession>
<reference evidence="2" key="1">
    <citation type="submission" date="2023-06" db="EMBL/GenBank/DDBJ databases">
        <authorList>
            <consortium name="Lawrence Berkeley National Laboratory"/>
            <person name="Ahrendt S."/>
            <person name="Sahu N."/>
            <person name="Indic B."/>
            <person name="Wong-Bajracharya J."/>
            <person name="Merenyi Z."/>
            <person name="Ke H.-M."/>
            <person name="Monk M."/>
            <person name="Kocsube S."/>
            <person name="Drula E."/>
            <person name="Lipzen A."/>
            <person name="Balint B."/>
            <person name="Henrissat B."/>
            <person name="Andreopoulos B."/>
            <person name="Martin F.M."/>
            <person name="Harder C.B."/>
            <person name="Rigling D."/>
            <person name="Ford K.L."/>
            <person name="Foster G.D."/>
            <person name="Pangilinan J."/>
            <person name="Papanicolaou A."/>
            <person name="Barry K."/>
            <person name="LaButti K."/>
            <person name="Viragh M."/>
            <person name="Koriabine M."/>
            <person name="Yan M."/>
            <person name="Riley R."/>
            <person name="Champramary S."/>
            <person name="Plett K.L."/>
            <person name="Tsai I.J."/>
            <person name="Slot J."/>
            <person name="Sipos G."/>
            <person name="Plett J."/>
            <person name="Nagy L.G."/>
            <person name="Grigoriev I.V."/>
        </authorList>
    </citation>
    <scope>NUCLEOTIDE SEQUENCE</scope>
    <source>
        <strain evidence="2">FPL87.14</strain>
    </source>
</reference>
<feature type="compositionally biased region" description="Low complexity" evidence="1">
    <location>
        <begin position="87"/>
        <end position="97"/>
    </location>
</feature>
<feature type="region of interest" description="Disordered" evidence="1">
    <location>
        <begin position="248"/>
        <end position="277"/>
    </location>
</feature>
<feature type="region of interest" description="Disordered" evidence="1">
    <location>
        <begin position="1"/>
        <end position="98"/>
    </location>
</feature>
<dbReference type="EMBL" id="JAUEPT010000289">
    <property type="protein sequence ID" value="KAK0421804.1"/>
    <property type="molecule type" value="Genomic_DNA"/>
</dbReference>
<name>A0AA39M605_9AGAR</name>
<dbReference type="Proteomes" id="UP001175226">
    <property type="component" value="Unassembled WGS sequence"/>
</dbReference>
<feature type="compositionally biased region" description="Acidic residues" evidence="1">
    <location>
        <begin position="672"/>
        <end position="682"/>
    </location>
</feature>
<keyword evidence="3" id="KW-1185">Reference proteome</keyword>
<proteinExistence type="predicted"/>
<feature type="compositionally biased region" description="Basic and acidic residues" evidence="1">
    <location>
        <begin position="18"/>
        <end position="57"/>
    </location>
</feature>
<gene>
    <name evidence="2" type="ORF">EV421DRAFT_1953057</name>
</gene>
<sequence>MNSQNSQRMSTRGVRATVPEELKKHTREEMREARETKKREAEAVKAQKKGDKEERQLKAAKRVAAQEDKQRLDDKNNQSLRPDIDMLPSLPQPSSQSVASILLAKSQAAPVATGLSTMGTPAVVDPSPPVSPIGSPRFDLVPLATNEDDHVEEMSTDGDDLPPASQLRAATASTTESEGMIDDDRGHDGDELEKVARKESISADKGRMVGNESEESSDEYRGSNSGSEVASESDVDIKKQFEEFLKMQKATRSKKTSKKKPSKKGKTAAERKEEKLDVRRAIAAERATPLEVPLVVSQPAAPKRKEPGTGEKLAIQPQKRAKTEIGGLAKDWRSLAMSSAAPNGDQIQVTVPASGVRKDGLGGKKATIKDPKKMPEVVLEDADVQELDVKERGNSKKNWKNKDLPFDNFVRDLPLWQQKLIPSLIDWATSSIAEPFGTTNHADFKTTIQDLWTKIFAYLPPKTADGSVRADHPAIYSVGAAAVRTHRSDMGKEALKVMDRNWDREDMRAYTTEEERSAWVKHQLNGSSFLYKFAEAKDNRGAFRGRLIMETFAFHLQVILPAPYSYGNPIAGLAVAASAVKRALTVWKGGVNSIKARTGAETTMTSKVTETSFKDDPWGTVANKYYEHLVKYDNEKWKEIVLDSAIYLNAKKTKFQVPGLRSAGSTSSDGIVDGDDDIMMSP</sequence>
<dbReference type="AlphaFoldDB" id="A0AA39M605"/>
<feature type="region of interest" description="Disordered" evidence="1">
    <location>
        <begin position="293"/>
        <end position="322"/>
    </location>
</feature>
<comment type="caution">
    <text evidence="2">The sequence shown here is derived from an EMBL/GenBank/DDBJ whole genome shotgun (WGS) entry which is preliminary data.</text>
</comment>
<protein>
    <submittedName>
        <fullName evidence="2">Uncharacterized protein</fullName>
    </submittedName>
</protein>
<evidence type="ECO:0000313" key="3">
    <source>
        <dbReference type="Proteomes" id="UP001175226"/>
    </source>
</evidence>
<evidence type="ECO:0000313" key="2">
    <source>
        <dbReference type="EMBL" id="KAK0421804.1"/>
    </source>
</evidence>